<dbReference type="Gene3D" id="3.30.700.40">
    <property type="match status" value="1"/>
</dbReference>
<sequence length="664" mass="73841">MKTAKKMGIRTVAVYSDADENSMHVDMADEAFHIGAADSRESYLKMEKIIEVAIQSGAQAIHPGYGFLSEKPEFAELCEKKGLIFIGPPASAIRDMGIKSTSKAIMGSAGVPIIEGYHGDDQSDERLRQEAERIGYPVMLKAVRGGGGKGMRIVMKPEEFDDALESARRESLKSFNDDNMLVEKFVNTPRHVEVQVFADTLGNTVYLFERDCSVQRRHQKIIEEAPAPDVSSEMRQKIGEAAVKAAKAVGYVGAGTVEFIMDKEQNFYFMEMNTRLQVEHPVTEMVTGQDLVEWQLRVAAGETLPLAQEDIKLIGHSFEARIYAEDPDSDFLPGAGPLLHLSTPQSSDTIRVETGVRQGDEVSVHYDPMIAKLVVWSENRDQALSLLKESLQEYNIVGLNTNINFLSSLCEHGHFKKGDVHTDFIKQKIPLSHEMLAQASLGLLLLERQEQEGRATLSSDPFSVWNSNISFRLNNVAKRRIRLDDGDKKVYIIVSYNKDGSYTLEVEGHRMHVKGKLQSEGSRTSLTASVDGRVFKSWLVDQEGTLHLFTKDGCHKVHRPVPKFLRGGPSAASQGSALAPMTGTIVKVYVEPGQSVEEGETLVIMEAMKMEHVIRAPKAGVIEKVLFSAGQSVNRHAQLVQFQEQEQEEKTEDEYEDEEGPEAE</sequence>
<dbReference type="FunFam" id="2.40.50.100:FF:000003">
    <property type="entry name" value="Acetyl-CoA carboxylase biotin carboxyl carrier protein"/>
    <property type="match status" value="1"/>
</dbReference>
<dbReference type="InterPro" id="IPR016185">
    <property type="entry name" value="PreATP-grasp_dom_sf"/>
</dbReference>
<dbReference type="Pfam" id="PF00364">
    <property type="entry name" value="Biotin_lipoyl"/>
    <property type="match status" value="1"/>
</dbReference>
<dbReference type="SUPFAM" id="SSF51246">
    <property type="entry name" value="Rudiment single hybrid motif"/>
    <property type="match status" value="1"/>
</dbReference>
<dbReference type="GO" id="GO:0046872">
    <property type="term" value="F:metal ion binding"/>
    <property type="evidence" value="ECO:0007669"/>
    <property type="project" value="InterPro"/>
</dbReference>
<dbReference type="PROSITE" id="PS50975">
    <property type="entry name" value="ATP_GRASP"/>
    <property type="match status" value="1"/>
</dbReference>
<evidence type="ECO:0000256" key="9">
    <source>
        <dbReference type="PROSITE-ProRule" id="PRU00409"/>
    </source>
</evidence>
<protein>
    <submittedName>
        <fullName evidence="14">Methylcrotonoyl-CoA carboxylase subunit alpha, mitochondrial</fullName>
        <ecNumber evidence="14">6.4.1.4</ecNumber>
    </submittedName>
</protein>
<comment type="cofactor">
    <cofactor evidence="1">
        <name>biotin</name>
        <dbReference type="ChEBI" id="CHEBI:57586"/>
    </cofactor>
</comment>
<dbReference type="CDD" id="cd06850">
    <property type="entry name" value="biotinyl_domain"/>
    <property type="match status" value="1"/>
</dbReference>
<dbReference type="Gene3D" id="2.40.50.100">
    <property type="match status" value="1"/>
</dbReference>
<evidence type="ECO:0000256" key="6">
    <source>
        <dbReference type="ARBA" id="ARBA00022946"/>
    </source>
</evidence>
<keyword evidence="3 14" id="KW-0436">Ligase</keyword>
<dbReference type="InterPro" id="IPR000089">
    <property type="entry name" value="Biotin_lipoyl"/>
</dbReference>
<dbReference type="SUPFAM" id="SSF51230">
    <property type="entry name" value="Single hybrid motif"/>
    <property type="match status" value="1"/>
</dbReference>
<evidence type="ECO:0000259" key="13">
    <source>
        <dbReference type="PROSITE" id="PS50979"/>
    </source>
</evidence>
<dbReference type="InterPro" id="IPR050856">
    <property type="entry name" value="Biotin_carboxylase_complex"/>
</dbReference>
<dbReference type="Pfam" id="PF02786">
    <property type="entry name" value="CPSase_L_D2"/>
    <property type="match status" value="1"/>
</dbReference>
<dbReference type="Gene3D" id="3.30.470.20">
    <property type="entry name" value="ATP-grasp fold, B domain"/>
    <property type="match status" value="1"/>
</dbReference>
<dbReference type="PANTHER" id="PTHR18866">
    <property type="entry name" value="CARBOXYLASE:PYRUVATE/ACETYL-COA/PROPIONYL-COA CARBOXYLASE"/>
    <property type="match status" value="1"/>
</dbReference>
<feature type="domain" description="ATP-grasp" evidence="12">
    <location>
        <begin position="103"/>
        <end position="300"/>
    </location>
</feature>
<comment type="caution">
    <text evidence="14">The sequence shown here is derived from an EMBL/GenBank/DDBJ whole genome shotgun (WGS) entry which is preliminary data.</text>
</comment>
<dbReference type="Pfam" id="PF00289">
    <property type="entry name" value="Biotin_carb_N"/>
    <property type="match status" value="1"/>
</dbReference>
<evidence type="ECO:0000259" key="11">
    <source>
        <dbReference type="PROSITE" id="PS50968"/>
    </source>
</evidence>
<gene>
    <name evidence="14" type="primary">MCCC1_2</name>
    <name evidence="14" type="ORF">OS493_018365</name>
</gene>
<feature type="compositionally biased region" description="Acidic residues" evidence="10">
    <location>
        <begin position="645"/>
        <end position="664"/>
    </location>
</feature>
<dbReference type="EC" id="6.4.1.4" evidence="14"/>
<evidence type="ECO:0000313" key="14">
    <source>
        <dbReference type="EMBL" id="KAJ7333189.1"/>
    </source>
</evidence>
<organism evidence="14 15">
    <name type="scientific">Desmophyllum pertusum</name>
    <dbReference type="NCBI Taxonomy" id="174260"/>
    <lineage>
        <taxon>Eukaryota</taxon>
        <taxon>Metazoa</taxon>
        <taxon>Cnidaria</taxon>
        <taxon>Anthozoa</taxon>
        <taxon>Hexacorallia</taxon>
        <taxon>Scleractinia</taxon>
        <taxon>Caryophylliina</taxon>
        <taxon>Caryophylliidae</taxon>
        <taxon>Desmophyllum</taxon>
    </lineage>
</organism>
<dbReference type="SUPFAM" id="SSF52440">
    <property type="entry name" value="PreATP-grasp domain"/>
    <property type="match status" value="1"/>
</dbReference>
<dbReference type="InterPro" id="IPR005482">
    <property type="entry name" value="Biotin_COase_C"/>
</dbReference>
<dbReference type="GO" id="GO:0005524">
    <property type="term" value="F:ATP binding"/>
    <property type="evidence" value="ECO:0007669"/>
    <property type="project" value="UniProtKB-UniRule"/>
</dbReference>
<dbReference type="PROSITE" id="PS50968">
    <property type="entry name" value="BIOTINYL_LIPOYL"/>
    <property type="match status" value="1"/>
</dbReference>
<dbReference type="PANTHER" id="PTHR18866:SF33">
    <property type="entry name" value="METHYLCROTONOYL-COA CARBOXYLASE SUBUNIT ALPHA, MITOCHONDRIAL-RELATED"/>
    <property type="match status" value="1"/>
</dbReference>
<dbReference type="EMBL" id="MU827787">
    <property type="protein sequence ID" value="KAJ7333189.1"/>
    <property type="molecule type" value="Genomic_DNA"/>
</dbReference>
<keyword evidence="8" id="KW-0092">Biotin</keyword>
<dbReference type="InterPro" id="IPR001882">
    <property type="entry name" value="Biotin_BS"/>
</dbReference>
<evidence type="ECO:0000256" key="7">
    <source>
        <dbReference type="ARBA" id="ARBA00023128"/>
    </source>
</evidence>
<keyword evidence="7" id="KW-0496">Mitochondrion</keyword>
<evidence type="ECO:0000256" key="10">
    <source>
        <dbReference type="SAM" id="MobiDB-lite"/>
    </source>
</evidence>
<dbReference type="Proteomes" id="UP001163046">
    <property type="component" value="Unassembled WGS sequence"/>
</dbReference>
<dbReference type="InterPro" id="IPR005481">
    <property type="entry name" value="BC-like_N"/>
</dbReference>
<dbReference type="OrthoDB" id="196847at2759"/>
<dbReference type="GO" id="GO:0005759">
    <property type="term" value="C:mitochondrial matrix"/>
    <property type="evidence" value="ECO:0007669"/>
    <property type="project" value="UniProtKB-SubCell"/>
</dbReference>
<evidence type="ECO:0000256" key="5">
    <source>
        <dbReference type="ARBA" id="ARBA00022840"/>
    </source>
</evidence>
<feature type="domain" description="Biotin carboxylation" evidence="13">
    <location>
        <begin position="1"/>
        <end position="430"/>
    </location>
</feature>
<dbReference type="FunFam" id="3.30.470.20:FF:000028">
    <property type="entry name" value="Methylcrotonoyl-CoA carboxylase subunit alpha, mitochondrial"/>
    <property type="match status" value="1"/>
</dbReference>
<dbReference type="InterPro" id="IPR005479">
    <property type="entry name" value="CPAse_ATP-bd"/>
</dbReference>
<dbReference type="AlphaFoldDB" id="A0A9X0CEV7"/>
<reference evidence="14" key="1">
    <citation type="submission" date="2023-01" db="EMBL/GenBank/DDBJ databases">
        <title>Genome assembly of the deep-sea coral Lophelia pertusa.</title>
        <authorList>
            <person name="Herrera S."/>
            <person name="Cordes E."/>
        </authorList>
    </citation>
    <scope>NUCLEOTIDE SEQUENCE</scope>
    <source>
        <strain evidence="14">USNM1676648</strain>
        <tissue evidence="14">Polyp</tissue>
    </source>
</reference>
<dbReference type="Pfam" id="PF02785">
    <property type="entry name" value="Biotin_carb_C"/>
    <property type="match status" value="1"/>
</dbReference>
<dbReference type="InterPro" id="IPR011054">
    <property type="entry name" value="Rudment_hybrid_motif"/>
</dbReference>
<feature type="region of interest" description="Disordered" evidence="10">
    <location>
        <begin position="641"/>
        <end position="664"/>
    </location>
</feature>
<dbReference type="InterPro" id="IPR011053">
    <property type="entry name" value="Single_hybrid_motif"/>
</dbReference>
<comment type="subcellular location">
    <subcellularLocation>
        <location evidence="2">Mitochondrion matrix</location>
    </subcellularLocation>
</comment>
<feature type="domain" description="Lipoyl-binding" evidence="11">
    <location>
        <begin position="563"/>
        <end position="643"/>
    </location>
</feature>
<accession>A0A9X0CEV7</accession>
<evidence type="ECO:0000256" key="3">
    <source>
        <dbReference type="ARBA" id="ARBA00022598"/>
    </source>
</evidence>
<dbReference type="PROSITE" id="PS00867">
    <property type="entry name" value="CPSASE_2"/>
    <property type="match status" value="1"/>
</dbReference>
<dbReference type="InterPro" id="IPR011764">
    <property type="entry name" value="Biotin_carboxylation_dom"/>
</dbReference>
<dbReference type="PROSITE" id="PS50979">
    <property type="entry name" value="BC"/>
    <property type="match status" value="1"/>
</dbReference>
<keyword evidence="5 9" id="KW-0067">ATP-binding</keyword>
<dbReference type="SUPFAM" id="SSF56059">
    <property type="entry name" value="Glutathione synthetase ATP-binding domain-like"/>
    <property type="match status" value="1"/>
</dbReference>
<dbReference type="FunFam" id="3.30.1490.20:FF:000003">
    <property type="entry name" value="acetyl-CoA carboxylase isoform X1"/>
    <property type="match status" value="1"/>
</dbReference>
<dbReference type="GO" id="GO:0004485">
    <property type="term" value="F:methylcrotonoyl-CoA carboxylase activity"/>
    <property type="evidence" value="ECO:0007669"/>
    <property type="project" value="UniProtKB-EC"/>
</dbReference>
<dbReference type="SMART" id="SM00878">
    <property type="entry name" value="Biotin_carb_C"/>
    <property type="match status" value="1"/>
</dbReference>
<evidence type="ECO:0000259" key="12">
    <source>
        <dbReference type="PROSITE" id="PS50975"/>
    </source>
</evidence>
<evidence type="ECO:0000256" key="2">
    <source>
        <dbReference type="ARBA" id="ARBA00004305"/>
    </source>
</evidence>
<keyword evidence="6" id="KW-0809">Transit peptide</keyword>
<dbReference type="PROSITE" id="PS00188">
    <property type="entry name" value="BIOTIN"/>
    <property type="match status" value="1"/>
</dbReference>
<evidence type="ECO:0000313" key="15">
    <source>
        <dbReference type="Proteomes" id="UP001163046"/>
    </source>
</evidence>
<proteinExistence type="predicted"/>
<evidence type="ECO:0000256" key="4">
    <source>
        <dbReference type="ARBA" id="ARBA00022741"/>
    </source>
</evidence>
<keyword evidence="4 9" id="KW-0547">Nucleotide-binding</keyword>
<name>A0A9X0CEV7_9CNID</name>
<dbReference type="InterPro" id="IPR011761">
    <property type="entry name" value="ATP-grasp"/>
</dbReference>
<evidence type="ECO:0000256" key="1">
    <source>
        <dbReference type="ARBA" id="ARBA00001953"/>
    </source>
</evidence>
<evidence type="ECO:0000256" key="8">
    <source>
        <dbReference type="ARBA" id="ARBA00023267"/>
    </source>
</evidence>
<keyword evidence="15" id="KW-1185">Reference proteome</keyword>